<dbReference type="EMBL" id="CM029046">
    <property type="protein sequence ID" value="KAG2593324.1"/>
    <property type="molecule type" value="Genomic_DNA"/>
</dbReference>
<dbReference type="Proteomes" id="UP000823388">
    <property type="component" value="Chromosome 5N"/>
</dbReference>
<keyword evidence="3" id="KW-1185">Reference proteome</keyword>
<sequence length="231" mass="26436">MLEKAKQEVRHKDDSLRKLQGKDQLRKNLQEKVKELEGQIDSKTHSQMTSEKQQLQLSGKLKEKEEMCTALQQKMKNLELKSKEHIRSLELKNKDLELKLKEKEDQQSVAELKNSELEPKLKELEHQRNKEVELKFLRSSNSLNTQQPLIPKTAEAVVNEKKRKDDARNASIVGEQESKRLKKTAAKPPWVVKNLERSKALSRAAAAAAAAATHKVLPTPRSLALNKLNKM</sequence>
<feature type="region of interest" description="Disordered" evidence="1">
    <location>
        <begin position="160"/>
        <end position="186"/>
    </location>
</feature>
<feature type="region of interest" description="Disordered" evidence="1">
    <location>
        <begin position="1"/>
        <end position="60"/>
    </location>
</feature>
<evidence type="ECO:0000313" key="2">
    <source>
        <dbReference type="EMBL" id="KAG2593324.1"/>
    </source>
</evidence>
<name>A0A8T0S6T2_PANVG</name>
<feature type="compositionally biased region" description="Basic and acidic residues" evidence="1">
    <location>
        <begin position="1"/>
        <end position="44"/>
    </location>
</feature>
<dbReference type="EMBL" id="CM029046">
    <property type="protein sequence ID" value="KAG2593323.1"/>
    <property type="molecule type" value="Genomic_DNA"/>
</dbReference>
<dbReference type="AlphaFoldDB" id="A0A8T0S6T2"/>
<evidence type="ECO:0000313" key="3">
    <source>
        <dbReference type="Proteomes" id="UP000823388"/>
    </source>
</evidence>
<feature type="compositionally biased region" description="Polar residues" evidence="1">
    <location>
        <begin position="45"/>
        <end position="57"/>
    </location>
</feature>
<accession>A0A8T0S6T2</accession>
<reference evidence="2 3" key="1">
    <citation type="submission" date="2020-05" db="EMBL/GenBank/DDBJ databases">
        <title>WGS assembly of Panicum virgatum.</title>
        <authorList>
            <person name="Lovell J.T."/>
            <person name="Jenkins J."/>
            <person name="Shu S."/>
            <person name="Juenger T.E."/>
            <person name="Schmutz J."/>
        </authorList>
    </citation>
    <scope>NUCLEOTIDE SEQUENCE [LARGE SCALE GENOMIC DNA]</scope>
    <source>
        <strain evidence="2">AP13</strain>
        <strain evidence="3">cv. AP13</strain>
    </source>
</reference>
<proteinExistence type="predicted"/>
<protein>
    <submittedName>
        <fullName evidence="2">Uncharacterized protein</fullName>
    </submittedName>
</protein>
<organism evidence="2 3">
    <name type="scientific">Panicum virgatum</name>
    <name type="common">Blackwell switchgrass</name>
    <dbReference type="NCBI Taxonomy" id="38727"/>
    <lineage>
        <taxon>Eukaryota</taxon>
        <taxon>Viridiplantae</taxon>
        <taxon>Streptophyta</taxon>
        <taxon>Embryophyta</taxon>
        <taxon>Tracheophyta</taxon>
        <taxon>Spermatophyta</taxon>
        <taxon>Magnoliopsida</taxon>
        <taxon>Liliopsida</taxon>
        <taxon>Poales</taxon>
        <taxon>Poaceae</taxon>
        <taxon>PACMAD clade</taxon>
        <taxon>Panicoideae</taxon>
        <taxon>Panicodae</taxon>
        <taxon>Paniceae</taxon>
        <taxon>Panicinae</taxon>
        <taxon>Panicum</taxon>
        <taxon>Panicum sect. Hiantes</taxon>
    </lineage>
</organism>
<evidence type="ECO:0000256" key="1">
    <source>
        <dbReference type="SAM" id="MobiDB-lite"/>
    </source>
</evidence>
<gene>
    <name evidence="2" type="ORF">PVAP13_5NG170908</name>
</gene>
<comment type="caution">
    <text evidence="2">The sequence shown here is derived from an EMBL/GenBank/DDBJ whole genome shotgun (WGS) entry which is preliminary data.</text>
</comment>